<feature type="compositionally biased region" description="Low complexity" evidence="1">
    <location>
        <begin position="181"/>
        <end position="197"/>
    </location>
</feature>
<evidence type="ECO:0000313" key="2">
    <source>
        <dbReference type="EMBL" id="KAK6640113.1"/>
    </source>
</evidence>
<dbReference type="AlphaFoldDB" id="A0AAN8S2F6"/>
<comment type="caution">
    <text evidence="2">The sequence shown here is derived from an EMBL/GenBank/DDBJ whole genome shotgun (WGS) entry which is preliminary data.</text>
</comment>
<evidence type="ECO:0000256" key="1">
    <source>
        <dbReference type="SAM" id="MobiDB-lite"/>
    </source>
</evidence>
<feature type="compositionally biased region" description="Low complexity" evidence="1">
    <location>
        <begin position="129"/>
        <end position="140"/>
    </location>
</feature>
<sequence>MTLNRINNSGYSKRIGLFSVENGLYFTAMKNSKEKHKAKTGNSFVVGGKLCKCCPCRHGRGEPLKTNVKGDLPAKESHEYRLPEEELDNDKAEAEKSEAEKSGPHLVISLQSQLHDIEEIEEEQNGDDTSSSSTLFSKTSSIRKDHRGSEDSRQFQSSPSPTCSISNIHLIKSRRKKKISSRSVTSTSSDTSGAASTVVSTCAVGGGGSASGKMQAEQGSIKELKSYQTNRYLRNRRHTLANVRSDEGSPWSTSCSAQVLKTKCPRLPPTGLQRR</sequence>
<feature type="region of interest" description="Disordered" evidence="1">
    <location>
        <begin position="64"/>
        <end position="105"/>
    </location>
</feature>
<reference evidence="2 3" key="1">
    <citation type="submission" date="2023-10" db="EMBL/GenBank/DDBJ databases">
        <title>Genomes of two closely related lineages of the louse Polyplax serrata with different host specificities.</title>
        <authorList>
            <person name="Martinu J."/>
            <person name="Tarabai H."/>
            <person name="Stefka J."/>
            <person name="Hypsa V."/>
        </authorList>
    </citation>
    <scope>NUCLEOTIDE SEQUENCE [LARGE SCALE GENOMIC DNA]</scope>
    <source>
        <strain evidence="2">HR10_N</strain>
    </source>
</reference>
<feature type="compositionally biased region" description="Basic residues" evidence="1">
    <location>
        <begin position="171"/>
        <end position="180"/>
    </location>
</feature>
<proteinExistence type="predicted"/>
<gene>
    <name evidence="2" type="ORF">RUM43_008390</name>
</gene>
<feature type="region of interest" description="Disordered" evidence="1">
    <location>
        <begin position="121"/>
        <end position="197"/>
    </location>
</feature>
<name>A0AAN8S2F6_POLSC</name>
<dbReference type="Proteomes" id="UP001372834">
    <property type="component" value="Unassembled WGS sequence"/>
</dbReference>
<accession>A0AAN8S2F6</accession>
<feature type="compositionally biased region" description="Polar residues" evidence="1">
    <location>
        <begin position="154"/>
        <end position="167"/>
    </location>
</feature>
<feature type="compositionally biased region" description="Basic and acidic residues" evidence="1">
    <location>
        <begin position="72"/>
        <end position="103"/>
    </location>
</feature>
<dbReference type="EMBL" id="JAWJWE010000003">
    <property type="protein sequence ID" value="KAK6640113.1"/>
    <property type="molecule type" value="Genomic_DNA"/>
</dbReference>
<organism evidence="2 3">
    <name type="scientific">Polyplax serrata</name>
    <name type="common">Common mouse louse</name>
    <dbReference type="NCBI Taxonomy" id="468196"/>
    <lineage>
        <taxon>Eukaryota</taxon>
        <taxon>Metazoa</taxon>
        <taxon>Ecdysozoa</taxon>
        <taxon>Arthropoda</taxon>
        <taxon>Hexapoda</taxon>
        <taxon>Insecta</taxon>
        <taxon>Pterygota</taxon>
        <taxon>Neoptera</taxon>
        <taxon>Paraneoptera</taxon>
        <taxon>Psocodea</taxon>
        <taxon>Troctomorpha</taxon>
        <taxon>Phthiraptera</taxon>
        <taxon>Anoplura</taxon>
        <taxon>Polyplacidae</taxon>
        <taxon>Polyplax</taxon>
    </lineage>
</organism>
<protein>
    <submittedName>
        <fullName evidence="2">Uncharacterized protein</fullName>
    </submittedName>
</protein>
<evidence type="ECO:0000313" key="3">
    <source>
        <dbReference type="Proteomes" id="UP001372834"/>
    </source>
</evidence>